<feature type="transmembrane region" description="Helical" evidence="7">
    <location>
        <begin position="392"/>
        <end position="415"/>
    </location>
</feature>
<keyword evidence="4 7" id="KW-0812">Transmembrane</keyword>
<evidence type="ECO:0000313" key="9">
    <source>
        <dbReference type="Proteomes" id="UP001148184"/>
    </source>
</evidence>
<dbReference type="PANTHER" id="PTHR30509">
    <property type="entry name" value="P-HYDROXYBENZOIC ACID EFFLUX PUMP SUBUNIT-RELATED"/>
    <property type="match status" value="1"/>
</dbReference>
<feature type="transmembrane region" description="Helical" evidence="7">
    <location>
        <begin position="446"/>
        <end position="467"/>
    </location>
</feature>
<proteinExistence type="predicted"/>
<feature type="transmembrane region" description="Helical" evidence="7">
    <location>
        <begin position="498"/>
        <end position="516"/>
    </location>
</feature>
<evidence type="ECO:0000256" key="3">
    <source>
        <dbReference type="ARBA" id="ARBA00022475"/>
    </source>
</evidence>
<comment type="subcellular location">
    <subcellularLocation>
        <location evidence="1">Cell membrane</location>
        <topology evidence="1">Multi-pass membrane protein</topology>
    </subcellularLocation>
</comment>
<feature type="transmembrane region" description="Helical" evidence="7">
    <location>
        <begin position="473"/>
        <end position="491"/>
    </location>
</feature>
<protein>
    <submittedName>
        <fullName evidence="8">FUSC family protein</fullName>
    </submittedName>
</protein>
<keyword evidence="6 7" id="KW-0472">Membrane</keyword>
<feature type="transmembrane region" description="Helical" evidence="7">
    <location>
        <begin position="30"/>
        <end position="48"/>
    </location>
</feature>
<reference evidence="8 9" key="1">
    <citation type="submission" date="2022-05" db="EMBL/GenBank/DDBJ databases">
        <title>Novel Pseudomonas spp. Isolated from a Rainbow Trout Aquaculture Facility.</title>
        <authorList>
            <person name="Testerman T."/>
            <person name="Graf J."/>
        </authorList>
    </citation>
    <scope>NUCLEOTIDE SEQUENCE [LARGE SCALE GENOMIC DNA]</scope>
    <source>
        <strain evidence="8 9">ID1025</strain>
    </source>
</reference>
<keyword evidence="3" id="KW-1003">Cell membrane</keyword>
<evidence type="ECO:0000313" key="8">
    <source>
        <dbReference type="EMBL" id="MDD1012502.1"/>
    </source>
</evidence>
<evidence type="ECO:0000256" key="6">
    <source>
        <dbReference type="ARBA" id="ARBA00023136"/>
    </source>
</evidence>
<evidence type="ECO:0000256" key="4">
    <source>
        <dbReference type="ARBA" id="ARBA00022692"/>
    </source>
</evidence>
<dbReference type="InterPro" id="IPR006726">
    <property type="entry name" value="PHBA_efflux_AaeB/fusaric-R"/>
</dbReference>
<feature type="transmembrane region" description="Helical" evidence="7">
    <location>
        <begin position="79"/>
        <end position="99"/>
    </location>
</feature>
<keyword evidence="2" id="KW-0813">Transport</keyword>
<dbReference type="RefSeq" id="WP_273891381.1">
    <property type="nucleotide sequence ID" value="NZ_JAMDGP010000084.1"/>
</dbReference>
<dbReference type="PANTHER" id="PTHR30509:SF9">
    <property type="entry name" value="MULTIDRUG RESISTANCE PROTEIN MDTO"/>
    <property type="match status" value="1"/>
</dbReference>
<accession>A0ABT5P2T9</accession>
<gene>
    <name evidence="8" type="ORF">M5G17_02245</name>
</gene>
<organism evidence="8 9">
    <name type="scientific">Pseudomonas rubra</name>
    <dbReference type="NCBI Taxonomy" id="2942627"/>
    <lineage>
        <taxon>Bacteria</taxon>
        <taxon>Pseudomonadati</taxon>
        <taxon>Pseudomonadota</taxon>
        <taxon>Gammaproteobacteria</taxon>
        <taxon>Pseudomonadales</taxon>
        <taxon>Pseudomonadaceae</taxon>
        <taxon>Pseudomonas</taxon>
    </lineage>
</organism>
<dbReference type="EMBL" id="JAMDGZ010000003">
    <property type="protein sequence ID" value="MDD1012502.1"/>
    <property type="molecule type" value="Genomic_DNA"/>
</dbReference>
<feature type="transmembrane region" description="Helical" evidence="7">
    <location>
        <begin position="153"/>
        <end position="179"/>
    </location>
</feature>
<dbReference type="Proteomes" id="UP001148184">
    <property type="component" value="Unassembled WGS sequence"/>
</dbReference>
<comment type="caution">
    <text evidence="8">The sequence shown here is derived from an EMBL/GenBank/DDBJ whole genome shotgun (WGS) entry which is preliminary data.</text>
</comment>
<dbReference type="Pfam" id="PF04632">
    <property type="entry name" value="FUSC"/>
    <property type="match status" value="1"/>
</dbReference>
<feature type="transmembrane region" description="Helical" evidence="7">
    <location>
        <begin position="528"/>
        <end position="546"/>
    </location>
</feature>
<feature type="transmembrane region" description="Helical" evidence="7">
    <location>
        <begin position="105"/>
        <end position="122"/>
    </location>
</feature>
<name>A0ABT5P2T9_9PSED</name>
<keyword evidence="9" id="KW-1185">Reference proteome</keyword>
<evidence type="ECO:0000256" key="1">
    <source>
        <dbReference type="ARBA" id="ARBA00004651"/>
    </source>
</evidence>
<evidence type="ECO:0000256" key="5">
    <source>
        <dbReference type="ARBA" id="ARBA00022989"/>
    </source>
</evidence>
<keyword evidence="5 7" id="KW-1133">Transmembrane helix</keyword>
<evidence type="ECO:0000256" key="2">
    <source>
        <dbReference type="ARBA" id="ARBA00022448"/>
    </source>
</evidence>
<evidence type="ECO:0000256" key="7">
    <source>
        <dbReference type="SAM" id="Phobius"/>
    </source>
</evidence>
<sequence length="728" mass="80659">MSALTLPFRWLATLEWRRGFFEWVRTDGVTWVYIFKVLSAAFLTLWLAMRLELPQPRTAMITVFIVMQPQSGHVFAKSFYRLLGTLAGSSMMVALIALFPQNTELFLPSLAIWVGLCSAGAMRYRSFRAYGFVLAGYTAAMVGLPALQHPDGAFMAAVWRVLEISLGILVSTLVSAAILPQSASASMRNALYQRFGVFAGFVAEGLRGDSQRDRFESSNVRFIAEAVGLESLRSVTAFEDPHMRRRSGRLGRMNSEFMAITTRFNALHQLLERLRLRGPLQIVTAIEPGLSALAELLDAYAGRGLTEADAARLAGQLAAYKEDLPERVRSLRAAFVESGPSDADLLDFHTAYELLYRFVDDMHNYAQTHASLTEHNHAREQWDEPYVAQTNWMASLAAGVRAAFILLVLGSFWIITAWPSGAMMTLIAAATVGLSAATPNPKRMSFQMACGTLFGAFVGFFETFFVFPWIDGFPLLCLVLAPVFVLGAFLASRPAYAGYGLGLLIFFATGSVPDNLTIYNPYNFINDYIAMVIGMLVCAAAGAIILPPNSRWLWNRLEQDLRAQVLYAISGRLRGLGSGFESRTRDLLHQAYGLAVGQPLVQSTLLRWMFVVLEVGHAIIELRKEQAILPVHPCYAESQPWRQAIRVMGRALARLFMQPSASNHERALVAVDHAISRVQATDEPFARHFDTSALRRVQSYLHFIRTSLLDPQSPLADLAPAKGLPHAS</sequence>
<feature type="transmembrane region" description="Helical" evidence="7">
    <location>
        <begin position="129"/>
        <end position="147"/>
    </location>
</feature>